<evidence type="ECO:0000313" key="1">
    <source>
        <dbReference type="EMBL" id="GAG89104.1"/>
    </source>
</evidence>
<reference evidence="1" key="1">
    <citation type="journal article" date="2014" name="Front. Microbiol.">
        <title>High frequency of phylogenetically diverse reductive dehalogenase-homologous genes in deep subseafloor sedimentary metagenomes.</title>
        <authorList>
            <person name="Kawai M."/>
            <person name="Futagami T."/>
            <person name="Toyoda A."/>
            <person name="Takaki Y."/>
            <person name="Nishi S."/>
            <person name="Hori S."/>
            <person name="Arai W."/>
            <person name="Tsubouchi T."/>
            <person name="Morono Y."/>
            <person name="Uchiyama I."/>
            <person name="Ito T."/>
            <person name="Fujiyama A."/>
            <person name="Inagaki F."/>
            <person name="Takami H."/>
        </authorList>
    </citation>
    <scope>NUCLEOTIDE SEQUENCE</scope>
    <source>
        <strain evidence="1">Expedition CK06-06</strain>
    </source>
</reference>
<protein>
    <submittedName>
        <fullName evidence="1">Uncharacterized protein</fullName>
    </submittedName>
</protein>
<accession>X1B0B5</accession>
<proteinExistence type="predicted"/>
<dbReference type="EMBL" id="BART01011835">
    <property type="protein sequence ID" value="GAG89104.1"/>
    <property type="molecule type" value="Genomic_DNA"/>
</dbReference>
<gene>
    <name evidence="1" type="ORF">S01H4_24995</name>
</gene>
<organism evidence="1">
    <name type="scientific">marine sediment metagenome</name>
    <dbReference type="NCBI Taxonomy" id="412755"/>
    <lineage>
        <taxon>unclassified sequences</taxon>
        <taxon>metagenomes</taxon>
        <taxon>ecological metagenomes</taxon>
    </lineage>
</organism>
<dbReference type="AlphaFoldDB" id="X1B0B5"/>
<comment type="caution">
    <text evidence="1">The sequence shown here is derived from an EMBL/GenBank/DDBJ whole genome shotgun (WGS) entry which is preliminary data.</text>
</comment>
<name>X1B0B5_9ZZZZ</name>
<sequence length="202" mass="23230">MELNLKLEIQNLFGGDGVKRFIDVEETKFTRTKKKTTTKQDIGVPVDRATDEVQTEMVKKEVQTFAMDGKYPTMRLGGIHGKFWGHLRASGKMLADLKDEEFPSKAFVDRIMMAVNMNPMNVVIEKFDEIKIAEIPQITQGMNKAMIIQKFDYIPKCTVDLTLVYPEVYHSKVLKILKHAETMAGLNKRRATMKILNREIFE</sequence>